<dbReference type="InterPro" id="IPR050197">
    <property type="entry name" value="Aldolase_class_II_sugar_metab"/>
</dbReference>
<dbReference type="EMBL" id="FOGO01000009">
    <property type="protein sequence ID" value="SES11640.1"/>
    <property type="molecule type" value="Genomic_DNA"/>
</dbReference>
<protein>
    <submittedName>
        <fullName evidence="4">L-fuculose-phosphate aldolase</fullName>
    </submittedName>
</protein>
<organism evidence="4 5">
    <name type="scientific">Streptomyces qinglanensis</name>
    <dbReference type="NCBI Taxonomy" id="943816"/>
    <lineage>
        <taxon>Bacteria</taxon>
        <taxon>Bacillati</taxon>
        <taxon>Actinomycetota</taxon>
        <taxon>Actinomycetes</taxon>
        <taxon>Kitasatosporales</taxon>
        <taxon>Streptomycetaceae</taxon>
        <taxon>Streptomyces</taxon>
    </lineage>
</organism>
<dbReference type="SUPFAM" id="SSF53639">
    <property type="entry name" value="AraD/HMP-PK domain-like"/>
    <property type="match status" value="1"/>
</dbReference>
<evidence type="ECO:0000256" key="1">
    <source>
        <dbReference type="ARBA" id="ARBA00022723"/>
    </source>
</evidence>
<feature type="domain" description="Class II aldolase/adducin N-terminal" evidence="3">
    <location>
        <begin position="17"/>
        <end position="193"/>
    </location>
</feature>
<dbReference type="Pfam" id="PF00596">
    <property type="entry name" value="Aldolase_II"/>
    <property type="match status" value="1"/>
</dbReference>
<dbReference type="STRING" id="943816.AN217_24260"/>
<dbReference type="AlphaFoldDB" id="A0A1H9UQ31"/>
<proteinExistence type="predicted"/>
<dbReference type="GO" id="GO:0016832">
    <property type="term" value="F:aldehyde-lyase activity"/>
    <property type="evidence" value="ECO:0007669"/>
    <property type="project" value="TreeGrafter"/>
</dbReference>
<gene>
    <name evidence="4" type="ORF">SAMN05421870_10946</name>
</gene>
<accession>A0A1H9UQ31</accession>
<evidence type="ECO:0000259" key="3">
    <source>
        <dbReference type="SMART" id="SM01007"/>
    </source>
</evidence>
<evidence type="ECO:0000313" key="4">
    <source>
        <dbReference type="EMBL" id="SES11640.1"/>
    </source>
</evidence>
<dbReference type="OrthoDB" id="3729465at2"/>
<dbReference type="PANTHER" id="PTHR22789:SF0">
    <property type="entry name" value="3-OXO-TETRONATE 4-PHOSPHATE DECARBOXYLASE-RELATED"/>
    <property type="match status" value="1"/>
</dbReference>
<keyword evidence="5" id="KW-1185">Reference proteome</keyword>
<dbReference type="GO" id="GO:0046872">
    <property type="term" value="F:metal ion binding"/>
    <property type="evidence" value="ECO:0007669"/>
    <property type="project" value="UniProtKB-KW"/>
</dbReference>
<dbReference type="GO" id="GO:0005829">
    <property type="term" value="C:cytosol"/>
    <property type="evidence" value="ECO:0007669"/>
    <property type="project" value="TreeGrafter"/>
</dbReference>
<sequence length="216" mass="23445">MAQPSMKQATTADGLVEQLIDVGATAVRRGFVLASGGNLSARLPGSEEFVVTGAGTWLDRLVPEDFTVMNLAGEIVAGNPEPSSEWKLHQRTYRVREDVNAIVHMHPQHAVLVDALGHEIRLLTLDHAVYVRSVGRTDFYPNGSDELADTAAEQAKEHNCVLLAHHGCSALGENVGMAFRRAMNLEEAATATYRALLLGDRTTRFPVPADEAIRHA</sequence>
<dbReference type="GO" id="GO:0019323">
    <property type="term" value="P:pentose catabolic process"/>
    <property type="evidence" value="ECO:0007669"/>
    <property type="project" value="TreeGrafter"/>
</dbReference>
<dbReference type="InterPro" id="IPR001303">
    <property type="entry name" value="Aldolase_II/adducin_N"/>
</dbReference>
<dbReference type="InterPro" id="IPR036409">
    <property type="entry name" value="Aldolase_II/adducin_N_sf"/>
</dbReference>
<name>A0A1H9UQ31_9ACTN</name>
<dbReference type="PANTHER" id="PTHR22789">
    <property type="entry name" value="FUCULOSE PHOSPHATE ALDOLASE"/>
    <property type="match status" value="1"/>
</dbReference>
<dbReference type="Gene3D" id="3.40.225.10">
    <property type="entry name" value="Class II aldolase/adducin N-terminal domain"/>
    <property type="match status" value="1"/>
</dbReference>
<evidence type="ECO:0000256" key="2">
    <source>
        <dbReference type="ARBA" id="ARBA00023239"/>
    </source>
</evidence>
<dbReference type="SMART" id="SM01007">
    <property type="entry name" value="Aldolase_II"/>
    <property type="match status" value="1"/>
</dbReference>
<keyword evidence="2" id="KW-0456">Lyase</keyword>
<dbReference type="RefSeq" id="WP_079171985.1">
    <property type="nucleotide sequence ID" value="NZ_FOGO01000009.1"/>
</dbReference>
<dbReference type="Proteomes" id="UP000182841">
    <property type="component" value="Unassembled WGS sequence"/>
</dbReference>
<keyword evidence="1" id="KW-0479">Metal-binding</keyword>
<evidence type="ECO:0000313" key="5">
    <source>
        <dbReference type="Proteomes" id="UP000182841"/>
    </source>
</evidence>
<reference evidence="5" key="1">
    <citation type="submission" date="2016-10" db="EMBL/GenBank/DDBJ databases">
        <authorList>
            <person name="Varghese N."/>
            <person name="Submissions S."/>
        </authorList>
    </citation>
    <scope>NUCLEOTIDE SEQUENCE [LARGE SCALE GENOMIC DNA]</scope>
    <source>
        <strain evidence="5">CGMCC 4.6825</strain>
    </source>
</reference>